<dbReference type="AlphaFoldDB" id="A0AAC9UMH2"/>
<organism evidence="1 2">
    <name type="scientific">Pseudoalteromonas nigrifaciens</name>
    <dbReference type="NCBI Taxonomy" id="28109"/>
    <lineage>
        <taxon>Bacteria</taxon>
        <taxon>Pseudomonadati</taxon>
        <taxon>Pseudomonadota</taxon>
        <taxon>Gammaproteobacteria</taxon>
        <taxon>Alteromonadales</taxon>
        <taxon>Pseudoalteromonadaceae</taxon>
        <taxon>Pseudoalteromonas</taxon>
    </lineage>
</organism>
<dbReference type="Proteomes" id="UP000198329">
    <property type="component" value="Chromosome I"/>
</dbReference>
<gene>
    <name evidence="1" type="ORF">PNIG_a3607</name>
</gene>
<evidence type="ECO:0000313" key="2">
    <source>
        <dbReference type="Proteomes" id="UP000198329"/>
    </source>
</evidence>
<name>A0AAC9UMH2_9GAMM</name>
<keyword evidence="2" id="KW-1185">Reference proteome</keyword>
<reference evidence="1 2" key="1">
    <citation type="submission" date="2015-03" db="EMBL/GenBank/DDBJ databases">
        <authorList>
            <person name="Xie B.-B."/>
            <person name="Rong J.-C."/>
            <person name="Qin Q.-L."/>
            <person name="Zhang Y.-Z."/>
        </authorList>
    </citation>
    <scope>NUCLEOTIDE SEQUENCE [LARGE SCALE GENOMIC DNA]</scope>
    <source>
        <strain evidence="1 2">KMM 661</strain>
    </source>
</reference>
<dbReference type="KEGG" id="png:PNIG_a3607"/>
<sequence>MNSAIDSIFVVIQHKMLILIDSSWLVHSYVCIIAQNTK</sequence>
<accession>A0AAC9UMH2</accession>
<proteinExistence type="predicted"/>
<evidence type="ECO:0000313" key="1">
    <source>
        <dbReference type="EMBL" id="ASM55481.1"/>
    </source>
</evidence>
<protein>
    <submittedName>
        <fullName evidence="1">Uncharacterized protein</fullName>
    </submittedName>
</protein>
<dbReference type="EMBL" id="CP011036">
    <property type="protein sequence ID" value="ASM55481.1"/>
    <property type="molecule type" value="Genomic_DNA"/>
</dbReference>